<gene>
    <name evidence="5" type="ORF">HF203_09920</name>
</gene>
<dbReference type="Gene3D" id="3.40.50.410">
    <property type="entry name" value="von Willebrand factor, type A domain"/>
    <property type="match status" value="1"/>
</dbReference>
<dbReference type="EMBL" id="JAAXKX010000013">
    <property type="protein sequence ID" value="NKN33542.1"/>
    <property type="molecule type" value="Genomic_DNA"/>
</dbReference>
<dbReference type="PROSITE" id="PS50293">
    <property type="entry name" value="TPR_REGION"/>
    <property type="match status" value="1"/>
</dbReference>
<feature type="compositionally biased region" description="Low complexity" evidence="2">
    <location>
        <begin position="538"/>
        <end position="547"/>
    </location>
</feature>
<feature type="region of interest" description="Disordered" evidence="2">
    <location>
        <begin position="443"/>
        <end position="574"/>
    </location>
</feature>
<dbReference type="PANTHER" id="PTHR22550">
    <property type="entry name" value="SPORE GERMINATION PROTEIN"/>
    <property type="match status" value="1"/>
</dbReference>
<evidence type="ECO:0000259" key="4">
    <source>
        <dbReference type="Pfam" id="PF13519"/>
    </source>
</evidence>
<evidence type="ECO:0000313" key="6">
    <source>
        <dbReference type="Proteomes" id="UP000740754"/>
    </source>
</evidence>
<keyword evidence="3" id="KW-0812">Transmembrane</keyword>
<dbReference type="InterPro" id="IPR036465">
    <property type="entry name" value="vWFA_dom_sf"/>
</dbReference>
<dbReference type="InterPro" id="IPR002035">
    <property type="entry name" value="VWF_A"/>
</dbReference>
<dbReference type="SUPFAM" id="SSF48452">
    <property type="entry name" value="TPR-like"/>
    <property type="match status" value="1"/>
</dbReference>
<evidence type="ECO:0000256" key="1">
    <source>
        <dbReference type="PROSITE-ProRule" id="PRU00339"/>
    </source>
</evidence>
<feature type="compositionally biased region" description="Acidic residues" evidence="2">
    <location>
        <begin position="454"/>
        <end position="471"/>
    </location>
</feature>
<keyword evidence="6" id="KW-1185">Reference proteome</keyword>
<evidence type="ECO:0000256" key="3">
    <source>
        <dbReference type="SAM" id="Phobius"/>
    </source>
</evidence>
<reference evidence="5 6" key="1">
    <citation type="submission" date="2020-04" db="EMBL/GenBank/DDBJ databases">
        <title>Draft Whole-Genome sequence of Marichromatium bheemlicum DSM 18632, type strain.</title>
        <authorList>
            <person name="Kyndt J.A."/>
            <person name="Meyer T.E."/>
        </authorList>
    </citation>
    <scope>NUCLEOTIDE SEQUENCE [LARGE SCALE GENOMIC DNA]</scope>
    <source>
        <strain evidence="5 6">DSM 18632</strain>
    </source>
</reference>
<accession>A0ABX1I7Q4</accession>
<evidence type="ECO:0000256" key="2">
    <source>
        <dbReference type="SAM" id="MobiDB-lite"/>
    </source>
</evidence>
<dbReference type="Pfam" id="PF13519">
    <property type="entry name" value="VWA_2"/>
    <property type="match status" value="1"/>
</dbReference>
<dbReference type="Gene3D" id="1.25.40.10">
    <property type="entry name" value="Tetratricopeptide repeat domain"/>
    <property type="match status" value="1"/>
</dbReference>
<feature type="transmembrane region" description="Helical" evidence="3">
    <location>
        <begin position="58"/>
        <end position="76"/>
    </location>
</feature>
<dbReference type="SUPFAM" id="SSF53300">
    <property type="entry name" value="vWA-like"/>
    <property type="match status" value="1"/>
</dbReference>
<feature type="compositionally biased region" description="Low complexity" evidence="2">
    <location>
        <begin position="479"/>
        <end position="489"/>
    </location>
</feature>
<dbReference type="InterPro" id="IPR050768">
    <property type="entry name" value="UPF0353/GerABKA_families"/>
</dbReference>
<feature type="compositionally biased region" description="Basic and acidic residues" evidence="2">
    <location>
        <begin position="443"/>
        <end position="452"/>
    </location>
</feature>
<dbReference type="PANTHER" id="PTHR22550:SF14">
    <property type="entry name" value="VWFA DOMAIN-CONTAINING PROTEIN"/>
    <property type="match status" value="1"/>
</dbReference>
<dbReference type="SMART" id="SM00028">
    <property type="entry name" value="TPR"/>
    <property type="match status" value="1"/>
</dbReference>
<feature type="compositionally biased region" description="Basic and acidic residues" evidence="2">
    <location>
        <begin position="555"/>
        <end position="574"/>
    </location>
</feature>
<name>A0ABX1I7Q4_9GAMM</name>
<feature type="repeat" description="TPR" evidence="1">
    <location>
        <begin position="400"/>
        <end position="433"/>
    </location>
</feature>
<dbReference type="Pfam" id="PF00515">
    <property type="entry name" value="TPR_1"/>
    <property type="match status" value="1"/>
</dbReference>
<keyword evidence="3" id="KW-1133">Transmembrane helix</keyword>
<keyword evidence="3" id="KW-0472">Membrane</keyword>
<dbReference type="PROSITE" id="PS50005">
    <property type="entry name" value="TPR"/>
    <property type="match status" value="1"/>
</dbReference>
<dbReference type="RefSeq" id="WP_168669206.1">
    <property type="nucleotide sequence ID" value="NZ_JAAXKX010000013.1"/>
</dbReference>
<proteinExistence type="predicted"/>
<protein>
    <submittedName>
        <fullName evidence="5">VWA domain-containing protein</fullName>
    </submittedName>
</protein>
<dbReference type="InterPro" id="IPR019734">
    <property type="entry name" value="TPR_rpt"/>
</dbReference>
<feature type="domain" description="VWFA" evidence="4">
    <location>
        <begin position="94"/>
        <end position="201"/>
    </location>
</feature>
<organism evidence="5 6">
    <name type="scientific">Marichromatium bheemlicum</name>
    <dbReference type="NCBI Taxonomy" id="365339"/>
    <lineage>
        <taxon>Bacteria</taxon>
        <taxon>Pseudomonadati</taxon>
        <taxon>Pseudomonadota</taxon>
        <taxon>Gammaproteobacteria</taxon>
        <taxon>Chromatiales</taxon>
        <taxon>Chromatiaceae</taxon>
        <taxon>Marichromatium</taxon>
    </lineage>
</organism>
<dbReference type="InterPro" id="IPR011990">
    <property type="entry name" value="TPR-like_helical_dom_sf"/>
</dbReference>
<sequence length="593" mass="62533">MADFHLLRPWWLLALIPLLAVLVAAARTRGGAGRWRALVDPELFEALLVPGHGGTRRWPLALAALGGVLLVLALSGPTWQRAPQPLLEGGVSRVLLLDLSPSMGAADLAPSRLARARFELLDLLRGQRDGAVALIAFGAAPFLVSPLTTDARTIAAQVPLLEPALLPVEGARRTDLALAEAGDLLDRAGARHGEVVLLTDALDAPAAAMTAARALRAAGHRLSVLALGRPGGAPLPLAEGGLATDAEGAVRLAPFTPEALRSLARVGGGRYLEARADGRDTERLLALGDPSPGEHEQLVARWRDQGPWLLLALLPLAALAFRRGWLLLVVVLVWPVPPVRADGWDWLWWRPDQQGARALAAGDAAGAAERFRDPAWRATALQRAGDPAAALAALAGVPGVEAEYNRGNALARLGRLDEAAAAYRRVLESDPDHADARHNLELVETARERTPPEDAGEPGDDDGTGDDEGTADDERSGEPSDGSADAAPAAKDEAAPDEHDDEPPAPRPEPPSASEDRAGDDLESESESESKDGGTGHAAGTEAAGTREAADADPGDERARALEAQLRRVPDDPGGLLRERFLLQHLRREGRLP</sequence>
<keyword evidence="1" id="KW-0802">TPR repeat</keyword>
<dbReference type="Proteomes" id="UP000740754">
    <property type="component" value="Unassembled WGS sequence"/>
</dbReference>
<evidence type="ECO:0000313" key="5">
    <source>
        <dbReference type="EMBL" id="NKN33542.1"/>
    </source>
</evidence>
<comment type="caution">
    <text evidence="5">The sequence shown here is derived from an EMBL/GenBank/DDBJ whole genome shotgun (WGS) entry which is preliminary data.</text>
</comment>